<keyword evidence="2" id="KW-0732">Signal</keyword>
<reference evidence="3 4" key="1">
    <citation type="submission" date="2020-08" db="EMBL/GenBank/DDBJ databases">
        <title>Genomic Encyclopedia of Type Strains, Phase III (KMG-III): the genomes of soil and plant-associated and newly described type strains.</title>
        <authorList>
            <person name="Whitman W."/>
        </authorList>
    </citation>
    <scope>NUCLEOTIDE SEQUENCE [LARGE SCALE GENOMIC DNA]</scope>
    <source>
        <strain evidence="3 4">CECT 7744</strain>
    </source>
</reference>
<organism evidence="3 4">
    <name type="scientific">Halomonas stenophila</name>
    <dbReference type="NCBI Taxonomy" id="795312"/>
    <lineage>
        <taxon>Bacteria</taxon>
        <taxon>Pseudomonadati</taxon>
        <taxon>Pseudomonadota</taxon>
        <taxon>Gammaproteobacteria</taxon>
        <taxon>Oceanospirillales</taxon>
        <taxon>Halomonadaceae</taxon>
        <taxon>Halomonas</taxon>
    </lineage>
</organism>
<comment type="caution">
    <text evidence="3">The sequence shown here is derived from an EMBL/GenBank/DDBJ whole genome shotgun (WGS) entry which is preliminary data.</text>
</comment>
<proteinExistence type="predicted"/>
<feature type="region of interest" description="Disordered" evidence="1">
    <location>
        <begin position="69"/>
        <end position="91"/>
    </location>
</feature>
<dbReference type="AlphaFoldDB" id="A0A7W5EWQ5"/>
<evidence type="ECO:0000256" key="2">
    <source>
        <dbReference type="SAM" id="SignalP"/>
    </source>
</evidence>
<dbReference type="EMBL" id="JACHXR010000015">
    <property type="protein sequence ID" value="MBB3232746.1"/>
    <property type="molecule type" value="Genomic_DNA"/>
</dbReference>
<feature type="chain" id="PRO_5030969583" evidence="2">
    <location>
        <begin position="23"/>
        <end position="91"/>
    </location>
</feature>
<evidence type="ECO:0000313" key="3">
    <source>
        <dbReference type="EMBL" id="MBB3232746.1"/>
    </source>
</evidence>
<evidence type="ECO:0000313" key="4">
    <source>
        <dbReference type="Proteomes" id="UP000518892"/>
    </source>
</evidence>
<feature type="signal peptide" evidence="2">
    <location>
        <begin position="1"/>
        <end position="22"/>
    </location>
</feature>
<gene>
    <name evidence="3" type="ORF">FHR97_003624</name>
</gene>
<keyword evidence="4" id="KW-1185">Reference proteome</keyword>
<sequence>MKRTLLTTSLVLCLLAPASALAMDSSALQQHGAGLNAGGGASMMQAGDLPVLANDSAYWEQRSARLHKAVVPQDQHQMQRRSVREETPWWR</sequence>
<name>A0A7W5EWQ5_9GAMM</name>
<dbReference type="RefSeq" id="WP_183385177.1">
    <property type="nucleotide sequence ID" value="NZ_JACHXR010000015.1"/>
</dbReference>
<dbReference type="Proteomes" id="UP000518892">
    <property type="component" value="Unassembled WGS sequence"/>
</dbReference>
<protein>
    <submittedName>
        <fullName evidence="3">Uncharacterized protein</fullName>
    </submittedName>
</protein>
<evidence type="ECO:0000256" key="1">
    <source>
        <dbReference type="SAM" id="MobiDB-lite"/>
    </source>
</evidence>
<feature type="compositionally biased region" description="Basic and acidic residues" evidence="1">
    <location>
        <begin position="82"/>
        <end position="91"/>
    </location>
</feature>
<accession>A0A7W5EWQ5</accession>